<dbReference type="NCBIfam" id="TIGR02983">
    <property type="entry name" value="SigE-fam_strep"/>
    <property type="match status" value="1"/>
</dbReference>
<evidence type="ECO:0000256" key="5">
    <source>
        <dbReference type="ARBA" id="ARBA00023163"/>
    </source>
</evidence>
<dbReference type="InterPro" id="IPR014284">
    <property type="entry name" value="RNA_pol_sigma-70_dom"/>
</dbReference>
<organism evidence="8 9">
    <name type="scientific">Klenkia brasiliensis</name>
    <dbReference type="NCBI Taxonomy" id="333142"/>
    <lineage>
        <taxon>Bacteria</taxon>
        <taxon>Bacillati</taxon>
        <taxon>Actinomycetota</taxon>
        <taxon>Actinomycetes</taxon>
        <taxon>Geodermatophilales</taxon>
        <taxon>Geodermatophilaceae</taxon>
        <taxon>Klenkia</taxon>
    </lineage>
</organism>
<feature type="domain" description="RNA polymerase sigma factor 70 region 4 type 2" evidence="7">
    <location>
        <begin position="101"/>
        <end position="152"/>
    </location>
</feature>
<dbReference type="CDD" id="cd06171">
    <property type="entry name" value="Sigma70_r4"/>
    <property type="match status" value="1"/>
</dbReference>
<dbReference type="InterPro" id="IPR013325">
    <property type="entry name" value="RNA_pol_sigma_r2"/>
</dbReference>
<dbReference type="InterPro" id="IPR036388">
    <property type="entry name" value="WH-like_DNA-bd_sf"/>
</dbReference>
<evidence type="ECO:0000256" key="3">
    <source>
        <dbReference type="ARBA" id="ARBA00023082"/>
    </source>
</evidence>
<evidence type="ECO:0000256" key="2">
    <source>
        <dbReference type="ARBA" id="ARBA00023015"/>
    </source>
</evidence>
<gene>
    <name evidence="8" type="ORF">SAMN05660324_3607</name>
</gene>
<keyword evidence="4" id="KW-0238">DNA-binding</keyword>
<name>A0A1G7XF10_9ACTN</name>
<dbReference type="OrthoDB" id="3783006at2"/>
<dbReference type="Proteomes" id="UP000198863">
    <property type="component" value="Unassembled WGS sequence"/>
</dbReference>
<dbReference type="GO" id="GO:0006352">
    <property type="term" value="P:DNA-templated transcription initiation"/>
    <property type="evidence" value="ECO:0007669"/>
    <property type="project" value="InterPro"/>
</dbReference>
<dbReference type="PANTHER" id="PTHR43133">
    <property type="entry name" value="RNA POLYMERASE ECF-TYPE SIGMA FACTO"/>
    <property type="match status" value="1"/>
</dbReference>
<dbReference type="InterPro" id="IPR014325">
    <property type="entry name" value="RNA_pol_sigma-E_actinobac"/>
</dbReference>
<dbReference type="InterPro" id="IPR013249">
    <property type="entry name" value="RNA_pol_sigma70_r4_t2"/>
</dbReference>
<dbReference type="PANTHER" id="PTHR43133:SF50">
    <property type="entry name" value="ECF RNA POLYMERASE SIGMA FACTOR SIGM"/>
    <property type="match status" value="1"/>
</dbReference>
<dbReference type="Gene3D" id="1.10.1740.10">
    <property type="match status" value="1"/>
</dbReference>
<keyword evidence="9" id="KW-1185">Reference proteome</keyword>
<evidence type="ECO:0000256" key="1">
    <source>
        <dbReference type="ARBA" id="ARBA00010641"/>
    </source>
</evidence>
<dbReference type="SUPFAM" id="SSF88659">
    <property type="entry name" value="Sigma3 and sigma4 domains of RNA polymerase sigma factors"/>
    <property type="match status" value="1"/>
</dbReference>
<feature type="domain" description="RNA polymerase sigma-70 region 2" evidence="6">
    <location>
        <begin position="14"/>
        <end position="72"/>
    </location>
</feature>
<dbReference type="Pfam" id="PF04542">
    <property type="entry name" value="Sigma70_r2"/>
    <property type="match status" value="1"/>
</dbReference>
<protein>
    <submittedName>
        <fullName evidence="8">RNA polymerase sigma-70 factor, sigma-E family</fullName>
    </submittedName>
</protein>
<dbReference type="InterPro" id="IPR013324">
    <property type="entry name" value="RNA_pol_sigma_r3/r4-like"/>
</dbReference>
<dbReference type="InterPro" id="IPR039425">
    <property type="entry name" value="RNA_pol_sigma-70-like"/>
</dbReference>
<sequence length="174" mass="19447">MSDDGFTDFVVEVEGPLLRTAYLLTGDHGHAEDLVQTTLVKAHRHWAKVQRADSRLAYVRRILVTSHVSWRRRMSTSEQVIETVPDRPGDDLQERLATTDLVRAALRELSPKARAVVVLRWFEDLTEAETARVLGCSTSTVSTHAARGLATLRRHLDATSAADPDTSIYARRTS</sequence>
<evidence type="ECO:0000256" key="4">
    <source>
        <dbReference type="ARBA" id="ARBA00023125"/>
    </source>
</evidence>
<accession>A0A1G7XF10</accession>
<dbReference type="NCBIfam" id="TIGR02937">
    <property type="entry name" value="sigma70-ECF"/>
    <property type="match status" value="1"/>
</dbReference>
<proteinExistence type="inferred from homology"/>
<evidence type="ECO:0000313" key="9">
    <source>
        <dbReference type="Proteomes" id="UP000198863"/>
    </source>
</evidence>
<dbReference type="Gene3D" id="1.10.10.10">
    <property type="entry name" value="Winged helix-like DNA-binding domain superfamily/Winged helix DNA-binding domain"/>
    <property type="match status" value="1"/>
</dbReference>
<dbReference type="EMBL" id="FNCF01000006">
    <property type="protein sequence ID" value="SDG82130.1"/>
    <property type="molecule type" value="Genomic_DNA"/>
</dbReference>
<dbReference type="GO" id="GO:0003677">
    <property type="term" value="F:DNA binding"/>
    <property type="evidence" value="ECO:0007669"/>
    <property type="project" value="UniProtKB-KW"/>
</dbReference>
<keyword evidence="3" id="KW-0731">Sigma factor</keyword>
<evidence type="ECO:0000313" key="8">
    <source>
        <dbReference type="EMBL" id="SDG82130.1"/>
    </source>
</evidence>
<keyword evidence="2" id="KW-0805">Transcription regulation</keyword>
<evidence type="ECO:0000259" key="7">
    <source>
        <dbReference type="Pfam" id="PF08281"/>
    </source>
</evidence>
<dbReference type="Pfam" id="PF08281">
    <property type="entry name" value="Sigma70_r4_2"/>
    <property type="match status" value="1"/>
</dbReference>
<dbReference type="InterPro" id="IPR007627">
    <property type="entry name" value="RNA_pol_sigma70_r2"/>
</dbReference>
<evidence type="ECO:0000259" key="6">
    <source>
        <dbReference type="Pfam" id="PF04542"/>
    </source>
</evidence>
<keyword evidence="5" id="KW-0804">Transcription</keyword>
<dbReference type="GO" id="GO:0016987">
    <property type="term" value="F:sigma factor activity"/>
    <property type="evidence" value="ECO:0007669"/>
    <property type="project" value="UniProtKB-KW"/>
</dbReference>
<reference evidence="9" key="1">
    <citation type="submission" date="2016-10" db="EMBL/GenBank/DDBJ databases">
        <authorList>
            <person name="Varghese N."/>
            <person name="Submissions S."/>
        </authorList>
    </citation>
    <scope>NUCLEOTIDE SEQUENCE [LARGE SCALE GENOMIC DNA]</scope>
    <source>
        <strain evidence="9">DSM 44526</strain>
    </source>
</reference>
<dbReference type="AlphaFoldDB" id="A0A1G7XF10"/>
<comment type="similarity">
    <text evidence="1">Belongs to the sigma-70 factor family. ECF subfamily.</text>
</comment>
<dbReference type="RefSeq" id="WP_091066471.1">
    <property type="nucleotide sequence ID" value="NZ_FNCF01000006.1"/>
</dbReference>
<dbReference type="SUPFAM" id="SSF88946">
    <property type="entry name" value="Sigma2 domain of RNA polymerase sigma factors"/>
    <property type="match status" value="1"/>
</dbReference>